<dbReference type="RefSeq" id="WP_377553758.1">
    <property type="nucleotide sequence ID" value="NZ_JBHSBN010000084.1"/>
</dbReference>
<gene>
    <name evidence="1" type="ORF">ACFOX0_33985</name>
</gene>
<sequence>MLMALAVLIHQHGESMATHHMAAGPRTDHDTVTGHDAALVLLRAATAAYLCWMATALVQLRYRPITDLLRWEHLAMGASLAAMIFFMS</sequence>
<dbReference type="Proteomes" id="UP001595868">
    <property type="component" value="Unassembled WGS sequence"/>
</dbReference>
<organism evidence="1 2">
    <name type="scientific">Micromonospora zhanjiangensis</name>
    <dbReference type="NCBI Taxonomy" id="1522057"/>
    <lineage>
        <taxon>Bacteria</taxon>
        <taxon>Bacillati</taxon>
        <taxon>Actinomycetota</taxon>
        <taxon>Actinomycetes</taxon>
        <taxon>Micromonosporales</taxon>
        <taxon>Micromonosporaceae</taxon>
        <taxon>Micromonospora</taxon>
    </lineage>
</organism>
<evidence type="ECO:0000313" key="2">
    <source>
        <dbReference type="Proteomes" id="UP001595868"/>
    </source>
</evidence>
<keyword evidence="2" id="KW-1185">Reference proteome</keyword>
<name>A0ABV8KXR6_9ACTN</name>
<evidence type="ECO:0008006" key="3">
    <source>
        <dbReference type="Google" id="ProtNLM"/>
    </source>
</evidence>
<accession>A0ABV8KXR6</accession>
<proteinExistence type="predicted"/>
<reference evidence="2" key="1">
    <citation type="journal article" date="2019" name="Int. J. Syst. Evol. Microbiol.">
        <title>The Global Catalogue of Microorganisms (GCM) 10K type strain sequencing project: providing services to taxonomists for standard genome sequencing and annotation.</title>
        <authorList>
            <consortium name="The Broad Institute Genomics Platform"/>
            <consortium name="The Broad Institute Genome Sequencing Center for Infectious Disease"/>
            <person name="Wu L."/>
            <person name="Ma J."/>
        </authorList>
    </citation>
    <scope>NUCLEOTIDE SEQUENCE [LARGE SCALE GENOMIC DNA]</scope>
    <source>
        <strain evidence="2">2902at01</strain>
    </source>
</reference>
<protein>
    <recommendedName>
        <fullName evidence="3">Copper resistance protein D</fullName>
    </recommendedName>
</protein>
<comment type="caution">
    <text evidence="1">The sequence shown here is derived from an EMBL/GenBank/DDBJ whole genome shotgun (WGS) entry which is preliminary data.</text>
</comment>
<evidence type="ECO:0000313" key="1">
    <source>
        <dbReference type="EMBL" id="MFC4110903.1"/>
    </source>
</evidence>
<dbReference type="EMBL" id="JBHSBN010000084">
    <property type="protein sequence ID" value="MFC4110903.1"/>
    <property type="molecule type" value="Genomic_DNA"/>
</dbReference>